<dbReference type="EMBL" id="MLQS01000001">
    <property type="protein sequence ID" value="OIJ21430.1"/>
    <property type="molecule type" value="Genomic_DNA"/>
</dbReference>
<dbReference type="Gene3D" id="3.40.50.150">
    <property type="entry name" value="Vaccinia Virus protein VP39"/>
    <property type="match status" value="1"/>
</dbReference>
<dbReference type="OrthoDB" id="9791837at2"/>
<organism evidence="3 4">
    <name type="scientific">Anaerobacillus alkalidiazotrophicus</name>
    <dbReference type="NCBI Taxonomy" id="472963"/>
    <lineage>
        <taxon>Bacteria</taxon>
        <taxon>Bacillati</taxon>
        <taxon>Bacillota</taxon>
        <taxon>Bacilli</taxon>
        <taxon>Bacillales</taxon>
        <taxon>Bacillaceae</taxon>
        <taxon>Anaerobacillus</taxon>
    </lineage>
</organism>
<keyword evidence="4" id="KW-1185">Reference proteome</keyword>
<sequence length="237" mass="26767">MSFYEKLSQYYDIIFPLNQKSVDFINERVNKGSILDLGAGTGNHALALAKLGHKVTATDLDKYMIDKVIEKAVANDIAIEAIQLPMEQIELLNGRSFSTIICLGNSLVHLKDFDEVIQVINNTYLLLPKNGKLFIQIVNYDRVLHDGVTELPIIKRDEEELTFKRTYKHHDNKIIFQGLLTVGKQTFKNEVSLLPITSDQLEIILKKAGFTSILKYGSYKAEVFSLHSPAIIIEATK</sequence>
<accession>A0A1S2MA47</accession>
<keyword evidence="1" id="KW-0808">Transferase</keyword>
<evidence type="ECO:0000313" key="4">
    <source>
        <dbReference type="Proteomes" id="UP000180057"/>
    </source>
</evidence>
<dbReference type="SUPFAM" id="SSF53335">
    <property type="entry name" value="S-adenosyl-L-methionine-dependent methyltransferases"/>
    <property type="match status" value="1"/>
</dbReference>
<dbReference type="CDD" id="cd02440">
    <property type="entry name" value="AdoMet_MTases"/>
    <property type="match status" value="1"/>
</dbReference>
<dbReference type="Gene3D" id="2.20.25.110">
    <property type="entry name" value="S-adenosyl-L-methionine-dependent methyltransferases"/>
    <property type="match status" value="1"/>
</dbReference>
<gene>
    <name evidence="3" type="ORF">BKP45_01250</name>
</gene>
<dbReference type="Proteomes" id="UP000180057">
    <property type="component" value="Unassembled WGS sequence"/>
</dbReference>
<dbReference type="Pfam" id="PF13649">
    <property type="entry name" value="Methyltransf_25"/>
    <property type="match status" value="1"/>
</dbReference>
<reference evidence="3 4" key="1">
    <citation type="submission" date="2016-10" db="EMBL/GenBank/DDBJ databases">
        <title>Draft genome sequences of four alkaliphilic bacteria belonging to the Anaerobacillus genus.</title>
        <authorList>
            <person name="Bassil N.M."/>
            <person name="Lloyd J.R."/>
        </authorList>
    </citation>
    <scope>NUCLEOTIDE SEQUENCE [LARGE SCALE GENOMIC DNA]</scope>
    <source>
        <strain evidence="3 4">DSM 22531</strain>
    </source>
</reference>
<dbReference type="InterPro" id="IPR041698">
    <property type="entry name" value="Methyltransf_25"/>
</dbReference>
<dbReference type="STRING" id="472963.BKP45_01250"/>
<proteinExistence type="predicted"/>
<evidence type="ECO:0000256" key="1">
    <source>
        <dbReference type="ARBA" id="ARBA00022679"/>
    </source>
</evidence>
<feature type="domain" description="Methyltransferase" evidence="2">
    <location>
        <begin position="34"/>
        <end position="122"/>
    </location>
</feature>
<evidence type="ECO:0000313" key="3">
    <source>
        <dbReference type="EMBL" id="OIJ21430.1"/>
    </source>
</evidence>
<dbReference type="PANTHER" id="PTHR43861">
    <property type="entry name" value="TRANS-ACONITATE 2-METHYLTRANSFERASE-RELATED"/>
    <property type="match status" value="1"/>
</dbReference>
<dbReference type="AlphaFoldDB" id="A0A1S2MA47"/>
<dbReference type="InterPro" id="IPR029063">
    <property type="entry name" value="SAM-dependent_MTases_sf"/>
</dbReference>
<dbReference type="RefSeq" id="WP_071388044.1">
    <property type="nucleotide sequence ID" value="NZ_MLQS01000001.1"/>
</dbReference>
<protein>
    <recommendedName>
        <fullName evidence="2">Methyltransferase domain-containing protein</fullName>
    </recommendedName>
</protein>
<evidence type="ECO:0000259" key="2">
    <source>
        <dbReference type="Pfam" id="PF13649"/>
    </source>
</evidence>
<dbReference type="GO" id="GO:0016740">
    <property type="term" value="F:transferase activity"/>
    <property type="evidence" value="ECO:0007669"/>
    <property type="project" value="UniProtKB-KW"/>
</dbReference>
<name>A0A1S2MA47_9BACI</name>
<comment type="caution">
    <text evidence="3">The sequence shown here is derived from an EMBL/GenBank/DDBJ whole genome shotgun (WGS) entry which is preliminary data.</text>
</comment>